<dbReference type="FunFam" id="3.40.1390.30:FF:000001">
    <property type="entry name" value="GTP cyclohydrolase 1 type 2"/>
    <property type="match status" value="1"/>
</dbReference>
<accession>L0R428</accession>
<evidence type="ECO:0000313" key="7">
    <source>
        <dbReference type="EMBL" id="SLM32844.1"/>
    </source>
</evidence>
<dbReference type="Pfam" id="PF01784">
    <property type="entry name" value="DUF34_NIF3"/>
    <property type="match status" value="1"/>
</dbReference>
<keyword evidence="4 5" id="KW-0479">Metal-binding</keyword>
<reference evidence="6" key="1">
    <citation type="submission" date="2012-10" db="EMBL/GenBank/DDBJ databases">
        <authorList>
            <person name="Lefevre C."/>
        </authorList>
    </citation>
    <scope>NUCLEOTIDE SEQUENCE</scope>
    <source>
        <strain evidence="6">BW-1</strain>
    </source>
</reference>
<dbReference type="RefSeq" id="WP_245809213.1">
    <property type="nucleotide sequence ID" value="NZ_LT828540.1"/>
</dbReference>
<organism evidence="6">
    <name type="scientific">Desulfamplus magnetovallimortis</name>
    <dbReference type="NCBI Taxonomy" id="1246637"/>
    <lineage>
        <taxon>Bacteria</taxon>
        <taxon>Pseudomonadati</taxon>
        <taxon>Thermodesulfobacteriota</taxon>
        <taxon>Desulfobacteria</taxon>
        <taxon>Desulfobacterales</taxon>
        <taxon>Desulfobacteraceae</taxon>
        <taxon>Desulfamplus</taxon>
    </lineage>
</organism>
<keyword evidence="8" id="KW-1185">Reference proteome</keyword>
<dbReference type="GO" id="GO:0046872">
    <property type="term" value="F:metal ion binding"/>
    <property type="evidence" value="ECO:0007669"/>
    <property type="project" value="UniProtKB-KW"/>
</dbReference>
<dbReference type="PANTHER" id="PTHR13799">
    <property type="entry name" value="NGG1 INTERACTING FACTOR 3"/>
    <property type="match status" value="1"/>
</dbReference>
<dbReference type="InterPro" id="IPR002678">
    <property type="entry name" value="DUF34/NIF3"/>
</dbReference>
<proteinExistence type="inferred from homology"/>
<evidence type="ECO:0000313" key="8">
    <source>
        <dbReference type="Proteomes" id="UP000191931"/>
    </source>
</evidence>
<dbReference type="GO" id="GO:0005737">
    <property type="term" value="C:cytoplasm"/>
    <property type="evidence" value="ECO:0007669"/>
    <property type="project" value="TreeGrafter"/>
</dbReference>
<evidence type="ECO:0000256" key="2">
    <source>
        <dbReference type="ARBA" id="ARBA00011643"/>
    </source>
</evidence>
<dbReference type="PANTHER" id="PTHR13799:SF14">
    <property type="entry name" value="GTP CYCLOHYDROLASE 1 TYPE 2 HOMOLOG"/>
    <property type="match status" value="1"/>
</dbReference>
<evidence type="ECO:0000256" key="4">
    <source>
        <dbReference type="ARBA" id="ARBA00022723"/>
    </source>
</evidence>
<evidence type="ECO:0000256" key="5">
    <source>
        <dbReference type="PIRSR" id="PIRSR602678-1"/>
    </source>
</evidence>
<dbReference type="Gene3D" id="3.40.1390.30">
    <property type="entry name" value="NIF3 (NGG1p interacting factor 3)-like"/>
    <property type="match status" value="2"/>
</dbReference>
<evidence type="ECO:0000313" key="6">
    <source>
        <dbReference type="EMBL" id="CCO06793.1"/>
    </source>
</evidence>
<name>L0R428_9BACT</name>
<feature type="binding site" evidence="5">
    <location>
        <position position="77"/>
    </location>
    <ligand>
        <name>a divalent metal cation</name>
        <dbReference type="ChEBI" id="CHEBI:60240"/>
        <label>1</label>
    </ligand>
</feature>
<dbReference type="EMBL" id="HF547348">
    <property type="protein sequence ID" value="CCO06793.1"/>
    <property type="molecule type" value="Genomic_DNA"/>
</dbReference>
<dbReference type="STRING" id="1246637.MTBBW1_80187"/>
<dbReference type="SUPFAM" id="SSF102705">
    <property type="entry name" value="NIF3 (NGG1p interacting factor 3)-like"/>
    <property type="match status" value="1"/>
</dbReference>
<feature type="binding site" evidence="5">
    <location>
        <position position="115"/>
    </location>
    <ligand>
        <name>a divalent metal cation</name>
        <dbReference type="ChEBI" id="CHEBI:60240"/>
        <label>1</label>
    </ligand>
</feature>
<evidence type="ECO:0000256" key="3">
    <source>
        <dbReference type="ARBA" id="ARBA00022112"/>
    </source>
</evidence>
<dbReference type="InterPro" id="IPR036069">
    <property type="entry name" value="DUF34/NIF3_sf"/>
</dbReference>
<protein>
    <recommendedName>
        <fullName evidence="3">GTP cyclohydrolase 1 type 2 homolog</fullName>
    </recommendedName>
</protein>
<evidence type="ECO:0000256" key="1">
    <source>
        <dbReference type="ARBA" id="ARBA00006964"/>
    </source>
</evidence>
<dbReference type="NCBIfam" id="TIGR00486">
    <property type="entry name" value="YbgI_SA1388"/>
    <property type="match status" value="1"/>
</dbReference>
<gene>
    <name evidence="6" type="ORF">DEMABW1_80187</name>
    <name evidence="7" type="ORF">MTBBW1_80187</name>
</gene>
<comment type="subunit">
    <text evidence="2">Homohexamer.</text>
</comment>
<dbReference type="Proteomes" id="UP000191931">
    <property type="component" value="Unassembled WGS sequence"/>
</dbReference>
<feature type="binding site" evidence="5">
    <location>
        <position position="239"/>
    </location>
    <ligand>
        <name>a divalent metal cation</name>
        <dbReference type="ChEBI" id="CHEBI:60240"/>
        <label>1</label>
    </ligand>
</feature>
<feature type="binding site" evidence="5">
    <location>
        <position position="235"/>
    </location>
    <ligand>
        <name>a divalent metal cation</name>
        <dbReference type="ChEBI" id="CHEBI:60240"/>
        <label>1</label>
    </ligand>
</feature>
<comment type="similarity">
    <text evidence="1">Belongs to the GTP cyclohydrolase I type 2/NIF3 family.</text>
</comment>
<reference evidence="6" key="2">
    <citation type="submission" date="2012-12" db="EMBL/GenBank/DDBJ databases">
        <title>Region harboring genes involved in magnetosome formation of Candidatus Desulfamplus magnetosmortis.</title>
        <authorList>
            <person name="Lefevre C.T."/>
            <person name="Bazylinski D.A."/>
        </authorList>
    </citation>
    <scope>NUCLEOTIDE SEQUENCE</scope>
    <source>
        <strain evidence="6">BW-1</strain>
    </source>
</reference>
<dbReference type="AlphaFoldDB" id="L0R428"/>
<dbReference type="EMBL" id="FWEV01000325">
    <property type="protein sequence ID" value="SLM32844.1"/>
    <property type="molecule type" value="Genomic_DNA"/>
</dbReference>
<feature type="binding site" evidence="5">
    <location>
        <position position="76"/>
    </location>
    <ligand>
        <name>a divalent metal cation</name>
        <dbReference type="ChEBI" id="CHEBI:60240"/>
        <label>1</label>
    </ligand>
</feature>
<sequence>MDKEILVETGREISVGDLYDLLNTIAPFNLAEPWDNCGLQAGDFSWPVKKILVALDVTLASMDCAASINADALITHHPLMLSTPKFIDFSKMPGSAIAVSAMEKIAILSAHTNLDKVRGGLNDFFATKAGLHNISLLHGEEESFDGIGRIGELEKSIQLRDFAIVIKDVFHAENVRIAGSPEMKVKRVALCTGSGGSLLKTFFMSGADLFVTGDIKYHEARDIETAGLGLIDLGHFASEIIAVKLLAEKIRTLASENKIILDIVEYQEEKDPFVTL</sequence>
<reference evidence="7 8" key="3">
    <citation type="submission" date="2017-03" db="EMBL/GenBank/DDBJ databases">
        <authorList>
            <person name="Afonso C.L."/>
            <person name="Miller P.J."/>
            <person name="Scott M.A."/>
            <person name="Spackman E."/>
            <person name="Goraichik I."/>
            <person name="Dimitrov K.M."/>
            <person name="Suarez D.L."/>
            <person name="Swayne D.E."/>
        </authorList>
    </citation>
    <scope>NUCLEOTIDE SEQUENCE [LARGE SCALE GENOMIC DNA]</scope>
    <source>
        <strain evidence="7">PRJEB14757</strain>
    </source>
</reference>